<evidence type="ECO:0000256" key="15">
    <source>
        <dbReference type="SAM" id="Phobius"/>
    </source>
</evidence>
<dbReference type="SMART" id="SM00091">
    <property type="entry name" value="PAS"/>
    <property type="match status" value="1"/>
</dbReference>
<dbReference type="GO" id="GO:0000160">
    <property type="term" value="P:phosphorelay signal transduction system"/>
    <property type="evidence" value="ECO:0007669"/>
    <property type="project" value="InterPro"/>
</dbReference>
<feature type="transmembrane region" description="Helical" evidence="15">
    <location>
        <begin position="168"/>
        <end position="186"/>
    </location>
</feature>
<dbReference type="Pfam" id="PF03924">
    <property type="entry name" value="CHASE"/>
    <property type="match status" value="1"/>
</dbReference>
<evidence type="ECO:0000256" key="13">
    <source>
        <dbReference type="ARBA" id="ARBA00023136"/>
    </source>
</evidence>
<feature type="domain" description="PAS" evidence="17">
    <location>
        <begin position="513"/>
        <end position="583"/>
    </location>
</feature>
<dbReference type="Pfam" id="PF00072">
    <property type="entry name" value="Response_reg"/>
    <property type="match status" value="1"/>
</dbReference>
<dbReference type="PANTHER" id="PTHR41523:SF7">
    <property type="entry name" value="HISTIDINE KINASE"/>
    <property type="match status" value="1"/>
</dbReference>
<dbReference type="InterPro" id="IPR013656">
    <property type="entry name" value="PAS_4"/>
</dbReference>
<dbReference type="InterPro" id="IPR042240">
    <property type="entry name" value="CHASE_sf"/>
</dbReference>
<dbReference type="SUPFAM" id="SSF55785">
    <property type="entry name" value="PYP-like sensor domain (PAS domain)"/>
    <property type="match status" value="1"/>
</dbReference>
<keyword evidence="13 15" id="KW-0472">Membrane</keyword>
<feature type="domain" description="Response regulatory" evidence="16">
    <location>
        <begin position="861"/>
        <end position="971"/>
    </location>
</feature>
<dbReference type="Proteomes" id="UP000076959">
    <property type="component" value="Unassembled WGS sequence"/>
</dbReference>
<dbReference type="RefSeq" id="WP_063698892.1">
    <property type="nucleotide sequence ID" value="NZ_LUUB01000040.1"/>
</dbReference>
<feature type="transmembrane region" description="Helical" evidence="15">
    <location>
        <begin position="128"/>
        <end position="156"/>
    </location>
</feature>
<evidence type="ECO:0000256" key="7">
    <source>
        <dbReference type="ARBA" id="ARBA00022679"/>
    </source>
</evidence>
<evidence type="ECO:0000259" key="17">
    <source>
        <dbReference type="PROSITE" id="PS50112"/>
    </source>
</evidence>
<dbReference type="SMART" id="SM00448">
    <property type="entry name" value="REC"/>
    <property type="match status" value="1"/>
</dbReference>
<evidence type="ECO:0000256" key="1">
    <source>
        <dbReference type="ARBA" id="ARBA00000085"/>
    </source>
</evidence>
<dbReference type="InterPro" id="IPR035965">
    <property type="entry name" value="PAS-like_dom_sf"/>
</dbReference>
<evidence type="ECO:0000259" key="16">
    <source>
        <dbReference type="PROSITE" id="PS50110"/>
    </source>
</evidence>
<keyword evidence="5" id="KW-1003">Cell membrane</keyword>
<dbReference type="InterPro" id="IPR011006">
    <property type="entry name" value="CheY-like_superfamily"/>
</dbReference>
<feature type="domain" description="CHASE" evidence="18">
    <location>
        <begin position="263"/>
        <end position="420"/>
    </location>
</feature>
<feature type="modified residue" description="4-aspartylphosphate" evidence="14">
    <location>
        <position position="911"/>
    </location>
</feature>
<keyword evidence="7" id="KW-0808">Transferase</keyword>
<dbReference type="Pfam" id="PF07536">
    <property type="entry name" value="HWE_HK"/>
    <property type="match status" value="1"/>
</dbReference>
<keyword evidence="8 15" id="KW-0812">Transmembrane</keyword>
<organism evidence="19 20">
    <name type="scientific">Bradyrhizobium centrolobii</name>
    <dbReference type="NCBI Taxonomy" id="1505087"/>
    <lineage>
        <taxon>Bacteria</taxon>
        <taxon>Pseudomonadati</taxon>
        <taxon>Pseudomonadota</taxon>
        <taxon>Alphaproteobacteria</taxon>
        <taxon>Hyphomicrobiales</taxon>
        <taxon>Nitrobacteraceae</taxon>
        <taxon>Bradyrhizobium</taxon>
    </lineage>
</organism>
<evidence type="ECO:0000256" key="9">
    <source>
        <dbReference type="ARBA" id="ARBA00022741"/>
    </source>
</evidence>
<evidence type="ECO:0000256" key="2">
    <source>
        <dbReference type="ARBA" id="ARBA00004651"/>
    </source>
</evidence>
<dbReference type="InterPro" id="IPR000014">
    <property type="entry name" value="PAS"/>
</dbReference>
<dbReference type="EC" id="2.7.13.3" evidence="3"/>
<evidence type="ECO:0000256" key="3">
    <source>
        <dbReference type="ARBA" id="ARBA00012438"/>
    </source>
</evidence>
<keyword evidence="10" id="KW-0418">Kinase</keyword>
<dbReference type="PROSITE" id="PS50110">
    <property type="entry name" value="RESPONSE_REGULATORY"/>
    <property type="match status" value="1"/>
</dbReference>
<reference evidence="19 20" key="1">
    <citation type="submission" date="2016-03" db="EMBL/GenBank/DDBJ databases">
        <title>Draft Genome Sequence of the Strain BR 10245 (Bradyrhizobium sp.) isolated from nodules of Centrolobium paraense.</title>
        <authorList>
            <person name="Simoes-Araujo J.L.Sr."/>
            <person name="Barauna A.C."/>
            <person name="Silva K."/>
            <person name="Zilli J.E."/>
        </authorList>
    </citation>
    <scope>NUCLEOTIDE SEQUENCE [LARGE SCALE GENOMIC DNA]</scope>
    <source>
        <strain evidence="19 20">BR 10245</strain>
    </source>
</reference>
<dbReference type="PROSITE" id="PS50112">
    <property type="entry name" value="PAS"/>
    <property type="match status" value="1"/>
</dbReference>
<dbReference type="Gene3D" id="3.40.50.2300">
    <property type="match status" value="1"/>
</dbReference>
<comment type="subcellular location">
    <subcellularLocation>
        <location evidence="2">Cell membrane</location>
        <topology evidence="2">Multi-pass membrane protein</topology>
    </subcellularLocation>
</comment>
<sequence length="987" mass="107962">MLQDNHWGTAARKLLLLYAALPAAYIITGRLGLLLAISPGYATAAFLPAGIAVAAAFIAGIATLPGTFIGSFLLNVWIGFAVGEEFGLTAIIVAAAIAAASTLQAAIGGQVLRRAIGYPAPLDNPRDIAMFLVLSPLVCLTSATISIAAILMIGVIESNAIVINWMTWWVGDTLGVLVGLPLMLVLAGQPQTLWRLRFWYVAVPMIFCFAIFVAIFIRVRSWEETQSLTEFQVRSQRLADLVKEELEEQTLFLEQLSGAFTNRSVAVDRTEFRGLVQALLRRFPTIQGVEWAPRITAAERSAFEASQRAKMPGFEIRDRTTTGKMRSAPERGEYYPVTYIEPLSGNEIAAGFDLASDPSRRTAIAASIGSGKVVATEPMRLVQERAEQAGILLIRAVPGGPTGPGVVLVVLRMGSFVGALAAPLQSTLALRLIDVSSRQVLFDGLLTSVPAYETILEFGTRRFLVQTAPSASYIAAHPRWQSWFVLAGGVLGTGLLGALLMLGTGHAYRIRAKEQELEAIIDRTPFMLTRCSRDLRYRFISQSYANMIDRRPEDVVGKPIVEIMGEEGFAAILPHVEKVLRGERAEYESEVNYHGVGKRMVRVVYTPDKTEQGIIEGWIASMIDVTEHRRAETQRDLLIAEVNHRVKNTLATVISIARQSFKGQQPVDASIRSFDNRIRALAQTHSRLAEANWSGVALKAIIDDEIAPYRTDDNVHMAGPDLKLTPKCALNLGMAFHELATNAAKYGALSAKGGSIKVIWEISPFDNEVLLRWIEFGGPKVSIPQRSGFGRLLLEKALPSNLNGTVRLDFREGGLACLITFPLDTQIEKAAAELSPHAANRLSASGAQPARSSKRLLAGAHVLLVEDEALLAIELEGLFKSQACHVIGPFGDLTEATQVARRETIDVAILDTNLNGEMVYPLAEDLLTRRIPFLFLTGYDACNLPEQFRSMLRVSKPFDRADLIKRVQMLMVGTADRVCEERVAKAK</sequence>
<evidence type="ECO:0000256" key="11">
    <source>
        <dbReference type="ARBA" id="ARBA00022840"/>
    </source>
</evidence>
<keyword evidence="12 15" id="KW-1133">Transmembrane helix</keyword>
<feature type="transmembrane region" description="Helical" evidence="15">
    <location>
        <begin position="198"/>
        <end position="217"/>
    </location>
</feature>
<dbReference type="Gene3D" id="3.30.450.20">
    <property type="entry name" value="PAS domain"/>
    <property type="match status" value="1"/>
</dbReference>
<dbReference type="SMART" id="SM00911">
    <property type="entry name" value="HWE_HK"/>
    <property type="match status" value="1"/>
</dbReference>
<evidence type="ECO:0000256" key="4">
    <source>
        <dbReference type="ARBA" id="ARBA00021740"/>
    </source>
</evidence>
<dbReference type="InterPro" id="IPR011102">
    <property type="entry name" value="Sig_transdc_His_kinase_HWE"/>
</dbReference>
<comment type="caution">
    <text evidence="19">The sequence shown here is derived from an EMBL/GenBank/DDBJ whole genome shotgun (WGS) entry which is preliminary data.</text>
</comment>
<keyword evidence="6 14" id="KW-0597">Phosphoprotein</keyword>
<protein>
    <recommendedName>
        <fullName evidence="4">Blue-light-activated histidine kinase</fullName>
        <ecNumber evidence="3">2.7.13.3</ecNumber>
    </recommendedName>
</protein>
<dbReference type="PANTHER" id="PTHR41523">
    <property type="entry name" value="TWO-COMPONENT SYSTEM SENSOR PROTEIN"/>
    <property type="match status" value="1"/>
</dbReference>
<proteinExistence type="predicted"/>
<gene>
    <name evidence="19" type="ORF">AYJ54_06190</name>
</gene>
<dbReference type="GO" id="GO:0004673">
    <property type="term" value="F:protein histidine kinase activity"/>
    <property type="evidence" value="ECO:0007669"/>
    <property type="project" value="UniProtKB-EC"/>
</dbReference>
<dbReference type="AlphaFoldDB" id="A0A176YXF0"/>
<dbReference type="InterPro" id="IPR006189">
    <property type="entry name" value="CHASE_dom"/>
</dbReference>
<comment type="catalytic activity">
    <reaction evidence="1">
        <text>ATP + protein L-histidine = ADP + protein N-phospho-L-histidine.</text>
        <dbReference type="EC" id="2.7.13.3"/>
    </reaction>
</comment>
<evidence type="ECO:0000259" key="18">
    <source>
        <dbReference type="PROSITE" id="PS50839"/>
    </source>
</evidence>
<keyword evidence="9" id="KW-0547">Nucleotide-binding</keyword>
<feature type="transmembrane region" description="Helical" evidence="15">
    <location>
        <begin position="15"/>
        <end position="37"/>
    </location>
</feature>
<dbReference type="Gene3D" id="3.30.450.350">
    <property type="entry name" value="CHASE domain"/>
    <property type="match status" value="1"/>
</dbReference>
<accession>A0A176YXF0</accession>
<dbReference type="PROSITE" id="PS50839">
    <property type="entry name" value="CHASE"/>
    <property type="match status" value="1"/>
</dbReference>
<name>A0A176YXF0_9BRAD</name>
<evidence type="ECO:0000256" key="6">
    <source>
        <dbReference type="ARBA" id="ARBA00022553"/>
    </source>
</evidence>
<feature type="transmembrane region" description="Helical" evidence="15">
    <location>
        <begin position="49"/>
        <end position="74"/>
    </location>
</feature>
<evidence type="ECO:0000256" key="14">
    <source>
        <dbReference type="PROSITE-ProRule" id="PRU00169"/>
    </source>
</evidence>
<evidence type="ECO:0000313" key="19">
    <source>
        <dbReference type="EMBL" id="OAF12414.1"/>
    </source>
</evidence>
<dbReference type="GO" id="GO:0005886">
    <property type="term" value="C:plasma membrane"/>
    <property type="evidence" value="ECO:0007669"/>
    <property type="project" value="UniProtKB-SubCell"/>
</dbReference>
<evidence type="ECO:0000256" key="10">
    <source>
        <dbReference type="ARBA" id="ARBA00022777"/>
    </source>
</evidence>
<dbReference type="InterPro" id="IPR001789">
    <property type="entry name" value="Sig_transdc_resp-reg_receiver"/>
</dbReference>
<feature type="transmembrane region" description="Helical" evidence="15">
    <location>
        <begin position="86"/>
        <end position="107"/>
    </location>
</feature>
<dbReference type="NCBIfam" id="TIGR00229">
    <property type="entry name" value="sensory_box"/>
    <property type="match status" value="1"/>
</dbReference>
<dbReference type="InterPro" id="IPR007895">
    <property type="entry name" value="MASE1"/>
</dbReference>
<evidence type="ECO:0000256" key="5">
    <source>
        <dbReference type="ARBA" id="ARBA00022475"/>
    </source>
</evidence>
<keyword evidence="20" id="KW-1185">Reference proteome</keyword>
<dbReference type="SMART" id="SM01079">
    <property type="entry name" value="CHASE"/>
    <property type="match status" value="1"/>
</dbReference>
<dbReference type="OrthoDB" id="9760752at2"/>
<dbReference type="EMBL" id="LUUB01000040">
    <property type="protein sequence ID" value="OAF12414.1"/>
    <property type="molecule type" value="Genomic_DNA"/>
</dbReference>
<evidence type="ECO:0000313" key="20">
    <source>
        <dbReference type="Proteomes" id="UP000076959"/>
    </source>
</evidence>
<dbReference type="Pfam" id="PF05231">
    <property type="entry name" value="MASE1"/>
    <property type="match status" value="1"/>
</dbReference>
<evidence type="ECO:0000256" key="8">
    <source>
        <dbReference type="ARBA" id="ARBA00022692"/>
    </source>
</evidence>
<dbReference type="Pfam" id="PF08448">
    <property type="entry name" value="PAS_4"/>
    <property type="match status" value="1"/>
</dbReference>
<dbReference type="CDD" id="cd00130">
    <property type="entry name" value="PAS"/>
    <property type="match status" value="1"/>
</dbReference>
<evidence type="ECO:0000256" key="12">
    <source>
        <dbReference type="ARBA" id="ARBA00022989"/>
    </source>
</evidence>
<dbReference type="SUPFAM" id="SSF52172">
    <property type="entry name" value="CheY-like"/>
    <property type="match status" value="1"/>
</dbReference>
<dbReference type="GO" id="GO:0005524">
    <property type="term" value="F:ATP binding"/>
    <property type="evidence" value="ECO:0007669"/>
    <property type="project" value="UniProtKB-KW"/>
</dbReference>
<keyword evidence="11" id="KW-0067">ATP-binding</keyword>
<dbReference type="STRING" id="1505087.AYJ54_06190"/>